<protein>
    <recommendedName>
        <fullName evidence="7">Serine hydroxymethyltransferase</fullName>
        <shortName evidence="7">SHMT</shortName>
        <shortName evidence="7">Serine methylase</shortName>
        <ecNumber evidence="7">2.1.2.1</ecNumber>
    </recommendedName>
</protein>
<dbReference type="Pfam" id="PF00464">
    <property type="entry name" value="SHMT"/>
    <property type="match status" value="1"/>
</dbReference>
<evidence type="ECO:0000256" key="5">
    <source>
        <dbReference type="ARBA" id="ARBA00022679"/>
    </source>
</evidence>
<comment type="pathway">
    <text evidence="7">One-carbon metabolism; tetrahydrofolate interconversion.</text>
</comment>
<evidence type="ECO:0000256" key="6">
    <source>
        <dbReference type="ARBA" id="ARBA00022898"/>
    </source>
</evidence>
<keyword evidence="7" id="KW-0963">Cytoplasm</keyword>
<evidence type="ECO:0000313" key="9">
    <source>
        <dbReference type="EMBL" id="WOV87995.1"/>
    </source>
</evidence>
<feature type="site" description="Plays an important role in substrate specificity" evidence="7">
    <location>
        <position position="227"/>
    </location>
</feature>
<comment type="catalytic activity">
    <reaction evidence="7">
        <text>(6R)-5,10-methylene-5,6,7,8-tetrahydrofolate + glycine + H2O = (6S)-5,6,7,8-tetrahydrofolate + L-serine</text>
        <dbReference type="Rhea" id="RHEA:15481"/>
        <dbReference type="ChEBI" id="CHEBI:15377"/>
        <dbReference type="ChEBI" id="CHEBI:15636"/>
        <dbReference type="ChEBI" id="CHEBI:33384"/>
        <dbReference type="ChEBI" id="CHEBI:57305"/>
        <dbReference type="ChEBI" id="CHEBI:57453"/>
        <dbReference type="EC" id="2.1.2.1"/>
    </reaction>
</comment>
<dbReference type="InterPro" id="IPR049943">
    <property type="entry name" value="Ser_HO-MeTrfase-like"/>
</dbReference>
<dbReference type="Proteomes" id="UP001303902">
    <property type="component" value="Chromosome"/>
</dbReference>
<dbReference type="RefSeq" id="WP_317968624.1">
    <property type="nucleotide sequence ID" value="NZ_CP129118.1"/>
</dbReference>
<dbReference type="InterPro" id="IPR015424">
    <property type="entry name" value="PyrdxlP-dep_Trfase"/>
</dbReference>
<accession>A0ABZ0L791</accession>
<keyword evidence="10" id="KW-1185">Reference proteome</keyword>
<comment type="subunit">
    <text evidence="7">Homodimer.</text>
</comment>
<dbReference type="EMBL" id="CP129118">
    <property type="protein sequence ID" value="WOV87995.1"/>
    <property type="molecule type" value="Genomic_DNA"/>
</dbReference>
<sequence>MDLSNVKREDTAVYEAIMAEKNRQNANIELIASENFVTEAVMEAQGSYLTNKYAEGYPGKRYYGGCEHVDVVENIARDRVKEIFGAAYANVQAHSGAQANMAVYFTVLEPGDTVLGMNLSHGGHLTHGSPVNFSGVLYNFVEYGVSKEDECIDYEDVRQKALEHKPKLIVAGASAYPRAIDFAKFREIADEVGAYLMVDMAHIAGLVAVGEHPNPVPYAHFVTSTTHKTLRGPRGGLILVNEEFAPEFGRKIDKSIFPGIQGGPLMHVIAAKAVAFGEALKPEFKTHIQQVKKNAKALAESLMAEGVDIVSGGTDNHLLLINLKSLGITGKIAEHVLDEVGITVNKNTIPFDTESPFVTSGVRIGTPAVTTRGFKEEEMKEIGSIIADLLKNHEDEATKTEAAARVKALTDKFPLYA</sequence>
<dbReference type="HAMAP" id="MF_00051">
    <property type="entry name" value="SHMT"/>
    <property type="match status" value="1"/>
</dbReference>
<dbReference type="InterPro" id="IPR015422">
    <property type="entry name" value="PyrdxlP-dep_Trfase_small"/>
</dbReference>
<name>A0ABZ0L791_9BACL</name>
<comment type="function">
    <text evidence="7">Catalyzes the reversible interconversion of serine and glycine with tetrahydrofolate (THF) serving as the one-carbon carrier. This reaction serves as the major source of one-carbon groups required for the biosynthesis of purines, thymidylate, methionine, and other important biomolecules. Also exhibits THF-independent aldolase activity toward beta-hydroxyamino acids, producing glycine and aldehydes, via a retro-aldol mechanism.</text>
</comment>
<evidence type="ECO:0000256" key="3">
    <source>
        <dbReference type="ARBA" id="ARBA00022563"/>
    </source>
</evidence>
<dbReference type="PROSITE" id="PS00096">
    <property type="entry name" value="SHMT"/>
    <property type="match status" value="1"/>
</dbReference>
<feature type="binding site" evidence="7">
    <location>
        <begin position="123"/>
        <end position="125"/>
    </location>
    <ligand>
        <name>(6S)-5,6,7,8-tetrahydrofolate</name>
        <dbReference type="ChEBI" id="CHEBI:57453"/>
    </ligand>
</feature>
<dbReference type="InterPro" id="IPR001085">
    <property type="entry name" value="Ser_HO-MeTrfase"/>
</dbReference>
<dbReference type="CDD" id="cd00378">
    <property type="entry name" value="SHMT"/>
    <property type="match status" value="1"/>
</dbReference>
<feature type="modified residue" description="N6-(pyridoxal phosphate)lysine" evidence="7">
    <location>
        <position position="228"/>
    </location>
</feature>
<comment type="cofactor">
    <cofactor evidence="1 7">
        <name>pyridoxal 5'-phosphate</name>
        <dbReference type="ChEBI" id="CHEBI:597326"/>
    </cofactor>
</comment>
<dbReference type="PANTHER" id="PTHR11680:SF35">
    <property type="entry name" value="SERINE HYDROXYMETHYLTRANSFERASE 1"/>
    <property type="match status" value="1"/>
</dbReference>
<comment type="pathway">
    <text evidence="7">Amino-acid biosynthesis; glycine biosynthesis; glycine from L-serine: step 1/1.</text>
</comment>
<evidence type="ECO:0000259" key="8">
    <source>
        <dbReference type="Pfam" id="PF00464"/>
    </source>
</evidence>
<dbReference type="Gene3D" id="3.90.1150.10">
    <property type="entry name" value="Aspartate Aminotransferase, domain 1"/>
    <property type="match status" value="1"/>
</dbReference>
<dbReference type="PANTHER" id="PTHR11680">
    <property type="entry name" value="SERINE HYDROXYMETHYLTRANSFERASE"/>
    <property type="match status" value="1"/>
</dbReference>
<proteinExistence type="inferred from homology"/>
<dbReference type="PIRSF" id="PIRSF000412">
    <property type="entry name" value="SHMT"/>
    <property type="match status" value="1"/>
</dbReference>
<feature type="binding site" evidence="7">
    <location>
        <position position="119"/>
    </location>
    <ligand>
        <name>(6S)-5,6,7,8-tetrahydrofolate</name>
        <dbReference type="ChEBI" id="CHEBI:57453"/>
    </ligand>
</feature>
<evidence type="ECO:0000256" key="1">
    <source>
        <dbReference type="ARBA" id="ARBA00001933"/>
    </source>
</evidence>
<dbReference type="GO" id="GO:0004372">
    <property type="term" value="F:glycine hydroxymethyltransferase activity"/>
    <property type="evidence" value="ECO:0007669"/>
    <property type="project" value="UniProtKB-EC"/>
</dbReference>
<feature type="domain" description="Serine hydroxymethyltransferase-like" evidence="8">
    <location>
        <begin position="7"/>
        <end position="386"/>
    </location>
</feature>
<keyword evidence="4 7" id="KW-0028">Amino-acid biosynthesis</keyword>
<dbReference type="Gene3D" id="3.40.640.10">
    <property type="entry name" value="Type I PLP-dependent aspartate aminotransferase-like (Major domain)"/>
    <property type="match status" value="1"/>
</dbReference>
<dbReference type="InterPro" id="IPR019798">
    <property type="entry name" value="Ser_HO-MeTrfase_PLP_BS"/>
</dbReference>
<keyword evidence="5 7" id="KW-0808">Transferase</keyword>
<gene>
    <name evidence="7 9" type="primary">glyA</name>
    <name evidence="9" type="ORF">QWT69_02420</name>
</gene>
<dbReference type="SUPFAM" id="SSF53383">
    <property type="entry name" value="PLP-dependent transferases"/>
    <property type="match status" value="1"/>
</dbReference>
<dbReference type="InterPro" id="IPR039429">
    <property type="entry name" value="SHMT-like_dom"/>
</dbReference>
<dbReference type="InterPro" id="IPR015421">
    <property type="entry name" value="PyrdxlP-dep_Trfase_major"/>
</dbReference>
<evidence type="ECO:0000256" key="2">
    <source>
        <dbReference type="ARBA" id="ARBA00006376"/>
    </source>
</evidence>
<keyword evidence="3 7" id="KW-0554">One-carbon metabolism</keyword>
<dbReference type="NCBIfam" id="NF000586">
    <property type="entry name" value="PRK00011.1"/>
    <property type="match status" value="1"/>
</dbReference>
<reference evidence="9 10" key="1">
    <citation type="submission" date="2023-06" db="EMBL/GenBank/DDBJ databases">
        <title>Sporosarcina sp. nov., isolated from Korean tranditional fermented seafood 'Jeotgal'.</title>
        <authorList>
            <person name="Yang A.I."/>
            <person name="Shin N.-R."/>
        </authorList>
    </citation>
    <scope>NUCLEOTIDE SEQUENCE [LARGE SCALE GENOMIC DNA]</scope>
    <source>
        <strain evidence="9 10">T2O-4</strain>
    </source>
</reference>
<comment type="caution">
    <text evidence="7">Lacks conserved residue(s) required for the propagation of feature annotation.</text>
</comment>
<evidence type="ECO:0000256" key="4">
    <source>
        <dbReference type="ARBA" id="ARBA00022605"/>
    </source>
</evidence>
<organism evidence="9 10">
    <name type="scientific">Sporosarcina oncorhynchi</name>
    <dbReference type="NCBI Taxonomy" id="3056444"/>
    <lineage>
        <taxon>Bacteria</taxon>
        <taxon>Bacillati</taxon>
        <taxon>Bacillota</taxon>
        <taxon>Bacilli</taxon>
        <taxon>Bacillales</taxon>
        <taxon>Caryophanaceae</taxon>
        <taxon>Sporosarcina</taxon>
    </lineage>
</organism>
<keyword evidence="6 7" id="KW-0663">Pyridoxal phosphate</keyword>
<dbReference type="EC" id="2.1.2.1" evidence="7"/>
<evidence type="ECO:0000313" key="10">
    <source>
        <dbReference type="Proteomes" id="UP001303902"/>
    </source>
</evidence>
<feature type="binding site" evidence="7">
    <location>
        <begin position="355"/>
        <end position="357"/>
    </location>
    <ligand>
        <name>(6S)-5,6,7,8-tetrahydrofolate</name>
        <dbReference type="ChEBI" id="CHEBI:57453"/>
    </ligand>
</feature>
<evidence type="ECO:0000256" key="7">
    <source>
        <dbReference type="HAMAP-Rule" id="MF_00051"/>
    </source>
</evidence>
<comment type="similarity">
    <text evidence="2 7">Belongs to the SHMT family.</text>
</comment>
<comment type="subcellular location">
    <subcellularLocation>
        <location evidence="7">Cytoplasm</location>
    </subcellularLocation>
</comment>